<evidence type="ECO:0000313" key="3">
    <source>
        <dbReference type="Proteomes" id="UP001156882"/>
    </source>
</evidence>
<gene>
    <name evidence="2" type="ORF">GCM10007874_44750</name>
</gene>
<dbReference type="PANTHER" id="PTHR35037:SF3">
    <property type="entry name" value="C-TERMINAL REGION OF AIDA-LIKE PROTEIN"/>
    <property type="match status" value="1"/>
</dbReference>
<dbReference type="InterPro" id="IPR011050">
    <property type="entry name" value="Pectin_lyase_fold/virulence"/>
</dbReference>
<comment type="caution">
    <text evidence="2">The sequence shown here is derived from an EMBL/GenBank/DDBJ whole genome shotgun (WGS) entry which is preliminary data.</text>
</comment>
<dbReference type="InterPro" id="IPR036709">
    <property type="entry name" value="Autotransporte_beta_dom_sf"/>
</dbReference>
<evidence type="ECO:0000313" key="2">
    <source>
        <dbReference type="EMBL" id="GLS21458.1"/>
    </source>
</evidence>
<dbReference type="CDD" id="cd01344">
    <property type="entry name" value="PL2_Passenger_AT"/>
    <property type="match status" value="1"/>
</dbReference>
<dbReference type="InterPro" id="IPR006315">
    <property type="entry name" value="OM_autotransptr_brl_dom"/>
</dbReference>
<dbReference type="EMBL" id="BSPC01000049">
    <property type="protein sequence ID" value="GLS21458.1"/>
    <property type="molecule type" value="Genomic_DNA"/>
</dbReference>
<dbReference type="InterPro" id="IPR051551">
    <property type="entry name" value="Autotransporter_adhesion"/>
</dbReference>
<dbReference type="InterPro" id="IPR043990">
    <property type="entry name" value="AC_1"/>
</dbReference>
<dbReference type="SMART" id="SM00869">
    <property type="entry name" value="Autotransporter"/>
    <property type="match status" value="1"/>
</dbReference>
<proteinExistence type="predicted"/>
<dbReference type="Pfam" id="PF03797">
    <property type="entry name" value="Autotransporter"/>
    <property type="match status" value="1"/>
</dbReference>
<dbReference type="InterPro" id="IPR003991">
    <property type="entry name" value="Pertactin_virulence_factor"/>
</dbReference>
<dbReference type="SUPFAM" id="SSF51126">
    <property type="entry name" value="Pectin lyase-like"/>
    <property type="match status" value="1"/>
</dbReference>
<dbReference type="NCBIfam" id="TIGR01414">
    <property type="entry name" value="autotrans_barl"/>
    <property type="match status" value="1"/>
</dbReference>
<reference evidence="3" key="1">
    <citation type="journal article" date="2019" name="Int. J. Syst. Evol. Microbiol.">
        <title>The Global Catalogue of Microorganisms (GCM) 10K type strain sequencing project: providing services to taxonomists for standard genome sequencing and annotation.</title>
        <authorList>
            <consortium name="The Broad Institute Genomics Platform"/>
            <consortium name="The Broad Institute Genome Sequencing Center for Infectious Disease"/>
            <person name="Wu L."/>
            <person name="Ma J."/>
        </authorList>
    </citation>
    <scope>NUCLEOTIDE SEQUENCE [LARGE SCALE GENOMIC DNA]</scope>
    <source>
        <strain evidence="3">NBRC 101365</strain>
    </source>
</reference>
<dbReference type="Pfam" id="PF18883">
    <property type="entry name" value="AC_1"/>
    <property type="match status" value="1"/>
</dbReference>
<dbReference type="PROSITE" id="PS51208">
    <property type="entry name" value="AUTOTRANSPORTER"/>
    <property type="match status" value="1"/>
</dbReference>
<accession>A0ABQ6CNW5</accession>
<dbReference type="Gene3D" id="2.40.128.130">
    <property type="entry name" value="Autotransporter beta-domain"/>
    <property type="match status" value="1"/>
</dbReference>
<dbReference type="Gene3D" id="2.160.20.20">
    <property type="match status" value="1"/>
</dbReference>
<dbReference type="Proteomes" id="UP001156882">
    <property type="component" value="Unassembled WGS sequence"/>
</dbReference>
<protein>
    <recommendedName>
        <fullName evidence="1">Autotransporter domain-containing protein</fullName>
    </recommendedName>
</protein>
<organism evidence="2 3">
    <name type="scientific">Labrys miyagiensis</name>
    <dbReference type="NCBI Taxonomy" id="346912"/>
    <lineage>
        <taxon>Bacteria</taxon>
        <taxon>Pseudomonadati</taxon>
        <taxon>Pseudomonadota</taxon>
        <taxon>Alphaproteobacteria</taxon>
        <taxon>Hyphomicrobiales</taxon>
        <taxon>Xanthobacteraceae</taxon>
        <taxon>Labrys</taxon>
    </lineage>
</organism>
<name>A0ABQ6CNW5_9HYPH</name>
<dbReference type="PRINTS" id="PR01484">
    <property type="entry name" value="PRTACTNFAMLY"/>
</dbReference>
<dbReference type="SUPFAM" id="SSF103515">
    <property type="entry name" value="Autotransporter"/>
    <property type="match status" value="1"/>
</dbReference>
<dbReference type="InterPro" id="IPR012332">
    <property type="entry name" value="Autotransporter_pectin_lyase_C"/>
</dbReference>
<sequence>MNVVGGSGGAGGANGNGADGGAGAAGGDAQTLGAFSAGGAGGSAVTGSGFTLTNASSGILAGGSGGTGGNGGLGGDGNGGAGGKGGSGSSGGGGGGGVNGTGITINNAGTIQGGNGGVGGNGGNGGTGTTAGAGGAGGNGGSGGAAIVDSDATITNTGTIQGGSGGAVGTPGAGGVAGTIDAGGIGIVGSGLNVVDSGAIAGGLSGTTRSNAITFTGGANRLEVQAGYNIAGNVQAFSNADTFALGGGANASLDAGLIGSQFLGFGNYQKTGTSTWTLTSTTSVATAWSIDQGILSVSSDANLGAAGTGLTLNGGTLQATASFSDSNRPITITANNGGIDVTGGNTLTWTGAITGPGGLTKTNTGTLVLSATNTYAGATTVSAGTLQAAAGGGFSSGSDFTVASGATLDANGFNGTVNSLSNAGIVATNLKGGTPGSTLTVTGNYVGNGGTLILNTFLGDDASPTDKLIVNGNVTGSTLLDIRNVGGPGAPTTANGIEVVEVGGTSTSDAFRLKAAVAVGAYDYNLHYSGLTPSAADQNWYLRSMASLSPASQTVLPYLNTLGNFADATLGTLQQRTGNRIWPNGAPTQTIWCNDPAQNYRCTPTAVQNGVHAGTPVIYGQGAWGRIAGLYSSYDPKVGASYRQGLGFLQAGYEGVAYEAAGGDLTFGSYATIGTSSTRIAVTPDPVSGAARAKGKITTNGYGLGVNATWLGDDGLYADAIGQFLWFDSDISTKGGHNQGWASVASLEVGKRFDLSSNWALVPQAQLAWTHADFSSFRDDLGNPISAGRGDSLKGRLGLRVENLTSWQDSNGNTQRLQLYGIANLTYDFLDGTQVEVAGVTLDQKDRRLWGEIGAGATYSLSANWSVYGEANYAHAFASGDNYTAKGTAGLRYRW</sequence>
<keyword evidence="3" id="KW-1185">Reference proteome</keyword>
<evidence type="ECO:0000259" key="1">
    <source>
        <dbReference type="PROSITE" id="PS51208"/>
    </source>
</evidence>
<dbReference type="InterPro" id="IPR005546">
    <property type="entry name" value="Autotransporte_beta"/>
</dbReference>
<dbReference type="PANTHER" id="PTHR35037">
    <property type="entry name" value="C-TERMINAL REGION OF AIDA-LIKE PROTEIN"/>
    <property type="match status" value="1"/>
</dbReference>
<feature type="domain" description="Autotransporter" evidence="1">
    <location>
        <begin position="616"/>
        <end position="895"/>
    </location>
</feature>